<keyword evidence="4 6" id="KW-1133">Transmembrane helix</keyword>
<dbReference type="SUPFAM" id="SSF52540">
    <property type="entry name" value="P-loop containing nucleoside triphosphate hydrolases"/>
    <property type="match status" value="1"/>
</dbReference>
<dbReference type="InterPro" id="IPR051539">
    <property type="entry name" value="T4SS-coupling_protein"/>
</dbReference>
<keyword evidence="3 6" id="KW-0812">Transmembrane</keyword>
<evidence type="ECO:0000259" key="7">
    <source>
        <dbReference type="Pfam" id="PF10412"/>
    </source>
</evidence>
<dbReference type="RefSeq" id="WP_020323171.1">
    <property type="nucleotide sequence ID" value="NZ_KT148595.1"/>
</dbReference>
<name>A0A0R8C9J4_KLEPN</name>
<evidence type="ECO:0000256" key="6">
    <source>
        <dbReference type="SAM" id="Phobius"/>
    </source>
</evidence>
<evidence type="ECO:0000256" key="1">
    <source>
        <dbReference type="ARBA" id="ARBA00004651"/>
    </source>
</evidence>
<dbReference type="PANTHER" id="PTHR37937">
    <property type="entry name" value="CONJUGATIVE TRANSFER: DNA TRANSPORT"/>
    <property type="match status" value="1"/>
</dbReference>
<evidence type="ECO:0000256" key="5">
    <source>
        <dbReference type="ARBA" id="ARBA00023136"/>
    </source>
</evidence>
<evidence type="ECO:0000256" key="2">
    <source>
        <dbReference type="ARBA" id="ARBA00022475"/>
    </source>
</evidence>
<protein>
    <submittedName>
        <fullName evidence="8">Conjugative protein TraD</fullName>
    </submittedName>
</protein>
<dbReference type="GO" id="GO:0005886">
    <property type="term" value="C:plasma membrane"/>
    <property type="evidence" value="ECO:0007669"/>
    <property type="project" value="UniProtKB-SubCell"/>
</dbReference>
<keyword evidence="8" id="KW-0614">Plasmid</keyword>
<sequence>MTEQERGLIFLCSLLGPIPFVWFITAKFVYGINSETAHYLVPYLLKNTFNLWPLWVSIIAGSVIGLCGFIGFIIYDKGRVYKGPRFKRVLRGTKLVRASSLAEKTKERGHKQLTVAGVPVPTEYETLHFSIGGATGTGKSTIIKEAIYSSLKRGRDKRVILDPNGEYVETFYRENDIILNPYDKRSPGWSMFNEIRDEFDYDLYAVSIIQESKERSAEEWYRYGRLLYREVSKKLLTHKRNPSMEEVLYWCNVAEYDKVKDFVKGTPAESLFIKGAERATGSARFVLGDKLASHLKMPEGNFSLRDWLEDDKPGTLFITWQEQMKKSLNPLISCWLDIMFSSLLGMGKRDQRTLFFIDELESLEYLPNLQDLLTKGRKSGASVWAGYQTFSQLVERYGINIAETLLGSMRSGIVMGSSRLGKATLEHMSRALGEIEGEIERRQGSLLQSGPNNRPRIETRTVRAVTPTEISELRNLTGYIYFPGDLPVGKFKTKHVQYTRKNPVPGIIMR</sequence>
<proteinExistence type="predicted"/>
<feature type="transmembrane region" description="Helical" evidence="6">
    <location>
        <begin position="7"/>
        <end position="32"/>
    </location>
</feature>
<keyword evidence="2" id="KW-1003">Cell membrane</keyword>
<keyword evidence="5 6" id="KW-0472">Membrane</keyword>
<dbReference type="EMBL" id="KT148595">
    <property type="protein sequence ID" value="AKT72986.1"/>
    <property type="molecule type" value="Genomic_DNA"/>
</dbReference>
<geneLocation type="plasmid" evidence="8">
    <name>pKPC-SMH</name>
</geneLocation>
<organism evidence="8">
    <name type="scientific">Klebsiella pneumoniae subsp. pneumoniae</name>
    <dbReference type="NCBI Taxonomy" id="72407"/>
    <lineage>
        <taxon>Bacteria</taxon>
        <taxon>Pseudomonadati</taxon>
        <taxon>Pseudomonadota</taxon>
        <taxon>Gammaproteobacteria</taxon>
        <taxon>Enterobacterales</taxon>
        <taxon>Enterobacteriaceae</taxon>
        <taxon>Klebsiella/Raoultella group</taxon>
        <taxon>Klebsiella</taxon>
        <taxon>Klebsiella pneumoniae complex</taxon>
    </lineage>
</organism>
<evidence type="ECO:0000256" key="3">
    <source>
        <dbReference type="ARBA" id="ARBA00022692"/>
    </source>
</evidence>
<feature type="domain" description="Type IV secretion system coupling protein TraD DNA-binding" evidence="7">
    <location>
        <begin position="113"/>
        <end position="492"/>
    </location>
</feature>
<dbReference type="Pfam" id="PF10412">
    <property type="entry name" value="TrwB_AAD_bind"/>
    <property type="match status" value="1"/>
</dbReference>
<dbReference type="InterPro" id="IPR019476">
    <property type="entry name" value="T4SS_TraD_DNA-bd"/>
</dbReference>
<dbReference type="CDD" id="cd01127">
    <property type="entry name" value="TrwB_TraG_TraD_VirD4"/>
    <property type="match status" value="1"/>
</dbReference>
<evidence type="ECO:0000313" key="8">
    <source>
        <dbReference type="EMBL" id="AKT72986.1"/>
    </source>
</evidence>
<comment type="subcellular location">
    <subcellularLocation>
        <location evidence="1">Cell membrane</location>
        <topology evidence="1">Multi-pass membrane protein</topology>
    </subcellularLocation>
</comment>
<evidence type="ECO:0000256" key="4">
    <source>
        <dbReference type="ARBA" id="ARBA00022989"/>
    </source>
</evidence>
<accession>A0A0R8C9J4</accession>
<dbReference type="Gene3D" id="3.40.50.300">
    <property type="entry name" value="P-loop containing nucleotide triphosphate hydrolases"/>
    <property type="match status" value="2"/>
</dbReference>
<dbReference type="AlphaFoldDB" id="A0A0R8C9J4"/>
<dbReference type="PANTHER" id="PTHR37937:SF1">
    <property type="entry name" value="CONJUGATIVE TRANSFER: DNA TRANSPORT"/>
    <property type="match status" value="1"/>
</dbReference>
<feature type="transmembrane region" description="Helical" evidence="6">
    <location>
        <begin position="52"/>
        <end position="75"/>
    </location>
</feature>
<reference evidence="8" key="1">
    <citation type="journal article" date="2015" name="J. Antimicrob. Chemother.">
        <title>Lateral dissemination and inter-patient transmission of blaKPC-3: role of a conjugative plasmid in spreading carbapenem resistance.</title>
        <authorList>
            <person name="Tijet N."/>
            <person name="Muller M.P."/>
            <person name="Matukas L.M."/>
            <person name="Khan A."/>
            <person name="Patel S.N."/>
            <person name="Melano R.G."/>
        </authorList>
    </citation>
    <scope>NUCLEOTIDE SEQUENCE</scope>
    <source>
        <strain evidence="8">GN1006</strain>
        <plasmid evidence="8">pKPC-SMH</plasmid>
    </source>
</reference>
<dbReference type="InterPro" id="IPR027417">
    <property type="entry name" value="P-loop_NTPase"/>
</dbReference>